<dbReference type="InterPro" id="IPR046995">
    <property type="entry name" value="RGS10/12/14-like"/>
</dbReference>
<evidence type="ECO:0000256" key="6">
    <source>
        <dbReference type="SAM" id="MobiDB-lite"/>
    </source>
</evidence>
<dbReference type="Gene3D" id="1.10.196.10">
    <property type="match status" value="1"/>
</dbReference>
<dbReference type="InterPro" id="IPR016137">
    <property type="entry name" value="RGS"/>
</dbReference>
<dbReference type="AlphaFoldDB" id="A0AAV7C1N4"/>
<evidence type="ECO:0000256" key="4">
    <source>
        <dbReference type="ARBA" id="ARBA00022737"/>
    </source>
</evidence>
<dbReference type="Gene3D" id="1.10.167.10">
    <property type="entry name" value="Regulator of G-protein Signalling 4, domain 2"/>
    <property type="match status" value="1"/>
</dbReference>
<dbReference type="Pfam" id="PF02196">
    <property type="entry name" value="RBD"/>
    <property type="match status" value="1"/>
</dbReference>
<evidence type="ECO:0000256" key="3">
    <source>
        <dbReference type="ARBA" id="ARBA00022490"/>
    </source>
</evidence>
<dbReference type="SMART" id="SM00390">
    <property type="entry name" value="GoLoco"/>
    <property type="match status" value="1"/>
</dbReference>
<comment type="caution">
    <text evidence="9">The sequence shown here is derived from an EMBL/GenBank/DDBJ whole genome shotgun (WGS) entry which is preliminary data.</text>
</comment>
<evidence type="ECO:0000313" key="9">
    <source>
        <dbReference type="EMBL" id="KAG8578885.1"/>
    </source>
</evidence>
<dbReference type="SUPFAM" id="SSF48097">
    <property type="entry name" value="Regulator of G-protein signaling, RGS"/>
    <property type="match status" value="1"/>
</dbReference>
<proteinExistence type="predicted"/>
<evidence type="ECO:0008006" key="11">
    <source>
        <dbReference type="Google" id="ProtNLM"/>
    </source>
</evidence>
<dbReference type="InterPro" id="IPR036305">
    <property type="entry name" value="RGS_sf"/>
</dbReference>
<dbReference type="EMBL" id="WNYA01000004">
    <property type="protein sequence ID" value="KAG8578885.1"/>
    <property type="molecule type" value="Genomic_DNA"/>
</dbReference>
<feature type="compositionally biased region" description="Basic and acidic residues" evidence="6">
    <location>
        <begin position="661"/>
        <end position="679"/>
    </location>
</feature>
<comment type="function">
    <text evidence="5">Regulates G protein-coupled receptor signaling cascades, including signaling downstream of the N-formylpeptide chemoattractant receptors and leukotriene receptors. Inhibits B cell chemotaxis. Inhibits signal transduction by increasing the GTPase activity of G protein alpha subunits, thereby driving them into their inactive GDP-bound form.</text>
</comment>
<dbReference type="CDD" id="cd17137">
    <property type="entry name" value="RBD1_RGS14"/>
    <property type="match status" value="1"/>
</dbReference>
<dbReference type="GO" id="GO:0001965">
    <property type="term" value="F:G-protein alpha-subunit binding"/>
    <property type="evidence" value="ECO:0007669"/>
    <property type="project" value="InterPro"/>
</dbReference>
<keyword evidence="10" id="KW-1185">Reference proteome</keyword>
<dbReference type="Gene3D" id="3.10.20.90">
    <property type="entry name" value="Phosphatidylinositol 3-kinase Catalytic Subunit, Chain A, domain 1"/>
    <property type="match status" value="2"/>
</dbReference>
<dbReference type="PRINTS" id="PR01301">
    <property type="entry name" value="RGSPROTEIN"/>
</dbReference>
<protein>
    <recommendedName>
        <fullName evidence="11">Regulator of G-protein signaling 14</fullName>
    </recommendedName>
</protein>
<feature type="domain" description="RBD" evidence="8">
    <location>
        <begin position="341"/>
        <end position="412"/>
    </location>
</feature>
<dbReference type="GO" id="GO:0005096">
    <property type="term" value="F:GTPase activator activity"/>
    <property type="evidence" value="ECO:0007669"/>
    <property type="project" value="UniProtKB-KW"/>
</dbReference>
<dbReference type="GO" id="GO:0007051">
    <property type="term" value="P:spindle organization"/>
    <property type="evidence" value="ECO:0007669"/>
    <property type="project" value="TreeGrafter"/>
</dbReference>
<dbReference type="SMART" id="SM00315">
    <property type="entry name" value="RGS"/>
    <property type="match status" value="1"/>
</dbReference>
<sequence length="679" mass="75519">MFSEPERKRSLQFLDFSFWEVRNTKSRLSTLRNKFRASKSFYINRSLEKREVLAVSDGELNNTDLNGRGSDQSLNSLPSVQTAGLEQSVASWAVSFERLLQDPLGVEYFTEFLKKEYSAENIDFWKSCEKYQTIPADDTEQLKEESRRIYNEFLSSTSLCPVNVDQQALITEEMLEKPTPELFKVQQLQIFNLMKFDSYARFVKSPLYQECMVSEVEGRPLPNLNLSPSSVSSGCTALTSGAVKKKNLRPGKSLPLGVEVSGLDNLTDGQRVANSRSFKRNIRRGNVRDSNGLSSRRESEGSLTSATSLDLSIISSFSGRSEHDSGSQGSSERDADSKPIKYCCVYLPDGTASLTAIKPGLTIREMLAGVCEKRGYNSSDVKVYLAGNEQKALALDQECIVLTDQEVKLENRISFDLQIEPMNKSLRIVSKPTKTIHEALQSALKKYGLGNQHAVLNKMGESQALDQAASVCQVAGLTLVLQVHTDKKDVTSLRGNTTDAQTKKEPVKEKHVEMRVPRLDLHHLTHKEASNDHHTALSHRRSGIRPDKQMIYQQNQDIEGLVEMLNRVQNTRADDQRGLLCKEDLVLPEFLKLPTDEECDTATVMETVPADTDIATENCDDKNTSSESTMPPPEAMCCTENTNASTGIPMDGHDGAAAAMADKETAPQKTCTEEKNTAL</sequence>
<dbReference type="GO" id="GO:0005634">
    <property type="term" value="C:nucleus"/>
    <property type="evidence" value="ECO:0007669"/>
    <property type="project" value="TreeGrafter"/>
</dbReference>
<dbReference type="Proteomes" id="UP000824782">
    <property type="component" value="Unassembled WGS sequence"/>
</dbReference>
<evidence type="ECO:0000256" key="1">
    <source>
        <dbReference type="ARBA" id="ARBA00004496"/>
    </source>
</evidence>
<reference evidence="9" key="1">
    <citation type="thesis" date="2020" institute="ProQuest LLC" country="789 East Eisenhower Parkway, Ann Arbor, MI, USA">
        <title>Comparative Genomics and Chromosome Evolution.</title>
        <authorList>
            <person name="Mudd A.B."/>
        </authorList>
    </citation>
    <scope>NUCLEOTIDE SEQUENCE</scope>
    <source>
        <strain evidence="9">237g6f4</strain>
        <tissue evidence="9">Blood</tissue>
    </source>
</reference>
<dbReference type="InterPro" id="IPR037881">
    <property type="entry name" value="RGS14_RGS"/>
</dbReference>
<comment type="subcellular location">
    <subcellularLocation>
        <location evidence="1">Cytoplasm</location>
    </subcellularLocation>
</comment>
<evidence type="ECO:0000259" key="8">
    <source>
        <dbReference type="PROSITE" id="PS50898"/>
    </source>
</evidence>
<feature type="region of interest" description="Disordered" evidence="6">
    <location>
        <begin position="657"/>
        <end position="679"/>
    </location>
</feature>
<dbReference type="GO" id="GO:0005886">
    <property type="term" value="C:plasma membrane"/>
    <property type="evidence" value="ECO:0007669"/>
    <property type="project" value="TreeGrafter"/>
</dbReference>
<dbReference type="InterPro" id="IPR029071">
    <property type="entry name" value="Ubiquitin-like_domsf"/>
</dbReference>
<organism evidence="9 10">
    <name type="scientific">Engystomops pustulosus</name>
    <name type="common">Tungara frog</name>
    <name type="synonym">Physalaemus pustulosus</name>
    <dbReference type="NCBI Taxonomy" id="76066"/>
    <lineage>
        <taxon>Eukaryota</taxon>
        <taxon>Metazoa</taxon>
        <taxon>Chordata</taxon>
        <taxon>Craniata</taxon>
        <taxon>Vertebrata</taxon>
        <taxon>Euteleostomi</taxon>
        <taxon>Amphibia</taxon>
        <taxon>Batrachia</taxon>
        <taxon>Anura</taxon>
        <taxon>Neobatrachia</taxon>
        <taxon>Hyloidea</taxon>
        <taxon>Leptodactylidae</taxon>
        <taxon>Leiuperinae</taxon>
        <taxon>Engystomops</taxon>
    </lineage>
</organism>
<dbReference type="GO" id="GO:0007165">
    <property type="term" value="P:signal transduction"/>
    <property type="evidence" value="ECO:0007669"/>
    <property type="project" value="InterPro"/>
</dbReference>
<dbReference type="InterPro" id="IPR044926">
    <property type="entry name" value="RGS_subdomain_2"/>
</dbReference>
<dbReference type="PROSITE" id="PS50898">
    <property type="entry name" value="RBD"/>
    <property type="match status" value="2"/>
</dbReference>
<evidence type="ECO:0000256" key="5">
    <source>
        <dbReference type="ARBA" id="ARBA00053238"/>
    </source>
</evidence>
<dbReference type="PANTHER" id="PTHR45945:SF2">
    <property type="entry name" value="REGULATOR OF G-PROTEIN SIGNALING 14"/>
    <property type="match status" value="1"/>
</dbReference>
<dbReference type="CDD" id="cd08743">
    <property type="entry name" value="RGS_RGS14"/>
    <property type="match status" value="1"/>
</dbReference>
<dbReference type="SMART" id="SM00455">
    <property type="entry name" value="RBD"/>
    <property type="match status" value="2"/>
</dbReference>
<dbReference type="GO" id="GO:0008277">
    <property type="term" value="P:regulation of G protein-coupled receptor signaling pathway"/>
    <property type="evidence" value="ECO:0007669"/>
    <property type="project" value="InterPro"/>
</dbReference>
<feature type="domain" description="RBD" evidence="8">
    <location>
        <begin position="414"/>
        <end position="484"/>
    </location>
</feature>
<dbReference type="InterPro" id="IPR024066">
    <property type="entry name" value="RGS_subdom1/3"/>
</dbReference>
<evidence type="ECO:0000313" key="10">
    <source>
        <dbReference type="Proteomes" id="UP000824782"/>
    </source>
</evidence>
<dbReference type="PANTHER" id="PTHR45945">
    <property type="entry name" value="REGULATOR OF G-PROTEIN SIGNALING LOCO"/>
    <property type="match status" value="1"/>
</dbReference>
<dbReference type="InterPro" id="IPR046992">
    <property type="entry name" value="RBD1_RGS14"/>
</dbReference>
<dbReference type="PROSITE" id="PS50877">
    <property type="entry name" value="GOLOCO"/>
    <property type="match status" value="1"/>
</dbReference>
<keyword evidence="3" id="KW-0963">Cytoplasm</keyword>
<feature type="region of interest" description="Disordered" evidence="6">
    <location>
        <begin position="275"/>
        <end position="304"/>
    </location>
</feature>
<feature type="domain" description="RGS" evidence="7">
    <location>
        <begin position="95"/>
        <end position="212"/>
    </location>
</feature>
<evidence type="ECO:0000259" key="7">
    <source>
        <dbReference type="PROSITE" id="PS50132"/>
    </source>
</evidence>
<dbReference type="FunFam" id="1.10.167.10:FF:000001">
    <property type="entry name" value="Putative regulator of g-protein signaling 12"/>
    <property type="match status" value="1"/>
</dbReference>
<evidence type="ECO:0000256" key="2">
    <source>
        <dbReference type="ARBA" id="ARBA00022468"/>
    </source>
</evidence>
<name>A0AAV7C1N4_ENGPU</name>
<dbReference type="Pfam" id="PF00615">
    <property type="entry name" value="RGS"/>
    <property type="match status" value="1"/>
</dbReference>
<keyword evidence="4" id="KW-0677">Repeat</keyword>
<dbReference type="InterPro" id="IPR003116">
    <property type="entry name" value="RBD_dom"/>
</dbReference>
<dbReference type="InterPro" id="IPR003109">
    <property type="entry name" value="GoLoco_motif"/>
</dbReference>
<dbReference type="GO" id="GO:0005737">
    <property type="term" value="C:cytoplasm"/>
    <property type="evidence" value="ECO:0007669"/>
    <property type="project" value="UniProtKB-SubCell"/>
</dbReference>
<gene>
    <name evidence="9" type="ORF">GDO81_010653</name>
</gene>
<dbReference type="PROSITE" id="PS50132">
    <property type="entry name" value="RGS"/>
    <property type="match status" value="1"/>
</dbReference>
<dbReference type="SUPFAM" id="SSF54236">
    <property type="entry name" value="Ubiquitin-like"/>
    <property type="match status" value="2"/>
</dbReference>
<dbReference type="GO" id="GO:0051301">
    <property type="term" value="P:cell division"/>
    <property type="evidence" value="ECO:0007669"/>
    <property type="project" value="TreeGrafter"/>
</dbReference>
<dbReference type="GO" id="GO:0008017">
    <property type="term" value="F:microtubule binding"/>
    <property type="evidence" value="ECO:0007669"/>
    <property type="project" value="InterPro"/>
</dbReference>
<keyword evidence="2" id="KW-0343">GTPase activation</keyword>
<accession>A0AAV7C1N4</accession>